<protein>
    <recommendedName>
        <fullName evidence="6">tRNA modification GTPase MnmE</fullName>
        <ecNumber evidence="6">3.6.-.-</ecNumber>
    </recommendedName>
</protein>
<dbReference type="Proteomes" id="UP000584642">
    <property type="component" value="Unassembled WGS sequence"/>
</dbReference>
<dbReference type="PANTHER" id="PTHR42714">
    <property type="entry name" value="TRNA MODIFICATION GTPASE GTPBP3"/>
    <property type="match status" value="1"/>
</dbReference>
<comment type="function">
    <text evidence="6">Exhibits a very high intrinsic GTPase hydrolysis rate. Involved in the addition of a carboxymethylaminomethyl (cmnm) group at the wobble position (U34) of certain tRNAs, forming tRNA-cmnm(5)s(2)U34.</text>
</comment>
<feature type="binding site" evidence="6">
    <location>
        <position position="21"/>
    </location>
    <ligand>
        <name>(6S)-5-formyl-5,6,7,8-tetrahydrofolate</name>
        <dbReference type="ChEBI" id="CHEBI:57457"/>
    </ligand>
</feature>
<feature type="binding site" evidence="6">
    <location>
        <position position="230"/>
    </location>
    <ligand>
        <name>Mg(2+)</name>
        <dbReference type="ChEBI" id="CHEBI:18420"/>
    </ligand>
</feature>
<dbReference type="InterPro" id="IPR005225">
    <property type="entry name" value="Small_GTP-bd"/>
</dbReference>
<keyword evidence="5 6" id="KW-0342">GTP-binding</keyword>
<dbReference type="NCBIfam" id="TIGR00450">
    <property type="entry name" value="mnmE_trmE_thdF"/>
    <property type="match status" value="1"/>
</dbReference>
<dbReference type="RefSeq" id="WP_180281992.1">
    <property type="nucleotide sequence ID" value="NZ_JABFDB010000006.1"/>
</dbReference>
<evidence type="ECO:0000259" key="8">
    <source>
        <dbReference type="PROSITE" id="PS51709"/>
    </source>
</evidence>
<dbReference type="CDD" id="cd14858">
    <property type="entry name" value="TrmE_N"/>
    <property type="match status" value="1"/>
</dbReference>
<dbReference type="Gene3D" id="3.40.50.300">
    <property type="entry name" value="P-loop containing nucleotide triphosphate hydrolases"/>
    <property type="match status" value="1"/>
</dbReference>
<keyword evidence="10" id="KW-1185">Reference proteome</keyword>
<dbReference type="SUPFAM" id="SSF52540">
    <property type="entry name" value="P-loop containing nucleoside triphosphate hydrolases"/>
    <property type="match status" value="1"/>
</dbReference>
<evidence type="ECO:0000256" key="7">
    <source>
        <dbReference type="RuleBase" id="RU003313"/>
    </source>
</evidence>
<evidence type="ECO:0000256" key="6">
    <source>
        <dbReference type="HAMAP-Rule" id="MF_00379"/>
    </source>
</evidence>
<dbReference type="InterPro" id="IPR004520">
    <property type="entry name" value="GTPase_MnmE"/>
</dbReference>
<dbReference type="InterPro" id="IPR031168">
    <property type="entry name" value="G_TrmE"/>
</dbReference>
<dbReference type="Pfam" id="PF12631">
    <property type="entry name" value="MnmE_helical"/>
    <property type="match status" value="1"/>
</dbReference>
<dbReference type="InterPro" id="IPR027368">
    <property type="entry name" value="MnmE_dom2"/>
</dbReference>
<dbReference type="InterPro" id="IPR025867">
    <property type="entry name" value="MnmE_helical"/>
</dbReference>
<evidence type="ECO:0000256" key="4">
    <source>
        <dbReference type="ARBA" id="ARBA00022958"/>
    </source>
</evidence>
<dbReference type="EMBL" id="JABFDB010000006">
    <property type="protein sequence ID" value="NYZ20227.1"/>
    <property type="molecule type" value="Genomic_DNA"/>
</dbReference>
<dbReference type="Pfam" id="PF10396">
    <property type="entry name" value="TrmE_N"/>
    <property type="match status" value="1"/>
</dbReference>
<feature type="binding site" evidence="6">
    <location>
        <position position="80"/>
    </location>
    <ligand>
        <name>(6S)-5-formyl-5,6,7,8-tetrahydrofolate</name>
        <dbReference type="ChEBI" id="CHEBI:57457"/>
    </ligand>
</feature>
<comment type="caution">
    <text evidence="9">The sequence shown here is derived from an EMBL/GenBank/DDBJ whole genome shotgun (WGS) entry which is preliminary data.</text>
</comment>
<dbReference type="InterPro" id="IPR027417">
    <property type="entry name" value="P-loop_NTPase"/>
</dbReference>
<feature type="binding site" evidence="6">
    <location>
        <begin position="270"/>
        <end position="273"/>
    </location>
    <ligand>
        <name>GTP</name>
        <dbReference type="ChEBI" id="CHEBI:37565"/>
    </ligand>
</feature>
<keyword evidence="6" id="KW-0479">Metal-binding</keyword>
<feature type="binding site" evidence="6">
    <location>
        <begin position="226"/>
        <end position="231"/>
    </location>
    <ligand>
        <name>GTP</name>
        <dbReference type="ChEBI" id="CHEBI:37565"/>
    </ligand>
</feature>
<dbReference type="NCBIfam" id="TIGR00231">
    <property type="entry name" value="small_GTP"/>
    <property type="match status" value="1"/>
</dbReference>
<comment type="caution">
    <text evidence="6">Lacks conserved residue(s) required for the propagation of feature annotation.</text>
</comment>
<name>A0ABX2TAE5_9PROT</name>
<comment type="similarity">
    <text evidence="1 6 7">Belongs to the TRAFAC class TrmE-Era-EngA-EngB-Septin-like GTPase superfamily. TrmE GTPase family.</text>
</comment>
<dbReference type="EC" id="3.6.-.-" evidence="6"/>
<feature type="binding site" evidence="6">
    <location>
        <position position="120"/>
    </location>
    <ligand>
        <name>(6S)-5-formyl-5,6,7,8-tetrahydrofolate</name>
        <dbReference type="ChEBI" id="CHEBI:57457"/>
    </ligand>
</feature>
<evidence type="ECO:0000256" key="2">
    <source>
        <dbReference type="ARBA" id="ARBA00022694"/>
    </source>
</evidence>
<keyword evidence="6" id="KW-0460">Magnesium</keyword>
<reference evidence="9 10" key="1">
    <citation type="submission" date="2020-05" db="EMBL/GenBank/DDBJ databases">
        <title>Azospirillum oleiclasticum sp. nov, a nitrogen-fixing and heavy crude oil-emulsifying bacterium isolated from the crude oil of Yumen Oilfield.</title>
        <authorList>
            <person name="Wu D."/>
            <person name="Cai M."/>
            <person name="Zhang X."/>
        </authorList>
    </citation>
    <scope>NUCLEOTIDE SEQUENCE [LARGE SCALE GENOMIC DNA]</scope>
    <source>
        <strain evidence="9 10">ROY-1-1-2</strain>
    </source>
</reference>
<dbReference type="InterPro" id="IPR027266">
    <property type="entry name" value="TrmE/GcvT-like"/>
</dbReference>
<sequence>MSVTIFALATAPGRAGVAVVRVSGPAAGDALRALTGRPLPRPRMATLVRLADPVGGETLDDALVLWFPAPRSFTGEDVAELHLHGGRAVVAGVIEALGSVPGLRPAEPGEFTRRAFENGKFDLTAAEAVADLVHAETAAQRRQALRQMAGALGTVYEGWRSRLLRALAHLEADIDFPDEDLPGGVPDAVRPVIEALAAEVAAHLDDRGRGERLRDGIHVAIVGAPNAGKSSLLNALAGREAAIVSARAGTTRDVIEVHLDVGGFPVVLADTAGLREATDEIEEEGIRRALDRADRADVKLAVFDGTSWPALDEATLRLIDRDSIAVVNKVDVSGPVSGILAGQPLVAVSARTGAGLRSLEERLATFADERLAGSGTPALTRARHRSALEECHGALLRSLSAVLPELAAEDVRMAARALGRITGRVDVEDVLDVIFRDFCIGK</sequence>
<evidence type="ECO:0000256" key="3">
    <source>
        <dbReference type="ARBA" id="ARBA00022741"/>
    </source>
</evidence>
<dbReference type="Gene3D" id="3.30.1360.120">
    <property type="entry name" value="Probable tRNA modification gtpase trme, domain 1"/>
    <property type="match status" value="1"/>
</dbReference>
<gene>
    <name evidence="6 9" type="primary">mnmE</name>
    <name evidence="6" type="synonym">trmE</name>
    <name evidence="9" type="ORF">HND93_10930</name>
</gene>
<dbReference type="InterPro" id="IPR018948">
    <property type="entry name" value="GTP-bd_TrmE_N"/>
</dbReference>
<keyword evidence="6" id="KW-0963">Cytoplasm</keyword>
<evidence type="ECO:0000256" key="5">
    <source>
        <dbReference type="ARBA" id="ARBA00023134"/>
    </source>
</evidence>
<evidence type="ECO:0000313" key="10">
    <source>
        <dbReference type="Proteomes" id="UP000584642"/>
    </source>
</evidence>
<accession>A0ABX2TAE5</accession>
<dbReference type="NCBIfam" id="NF003661">
    <property type="entry name" value="PRK05291.1-3"/>
    <property type="match status" value="1"/>
</dbReference>
<feature type="binding site" evidence="6">
    <location>
        <begin position="349"/>
        <end position="351"/>
    </location>
    <ligand>
        <name>GTP</name>
        <dbReference type="ChEBI" id="CHEBI:37565"/>
    </ligand>
</feature>
<dbReference type="PROSITE" id="PS51709">
    <property type="entry name" value="G_TRME"/>
    <property type="match status" value="1"/>
</dbReference>
<dbReference type="Pfam" id="PF01926">
    <property type="entry name" value="MMR_HSR1"/>
    <property type="match status" value="1"/>
</dbReference>
<organism evidence="9 10">
    <name type="scientific">Azospirillum oleiclasticum</name>
    <dbReference type="NCBI Taxonomy" id="2735135"/>
    <lineage>
        <taxon>Bacteria</taxon>
        <taxon>Pseudomonadati</taxon>
        <taxon>Pseudomonadota</taxon>
        <taxon>Alphaproteobacteria</taxon>
        <taxon>Rhodospirillales</taxon>
        <taxon>Azospirillaceae</taxon>
        <taxon>Azospirillum</taxon>
    </lineage>
</organism>
<feature type="binding site" evidence="6">
    <location>
        <position position="442"/>
    </location>
    <ligand>
        <name>(6S)-5-formyl-5,6,7,8-tetrahydrofolate</name>
        <dbReference type="ChEBI" id="CHEBI:57457"/>
    </ligand>
</feature>
<dbReference type="Gene3D" id="1.20.120.430">
    <property type="entry name" value="tRNA modification GTPase MnmE domain 2"/>
    <property type="match status" value="1"/>
</dbReference>
<dbReference type="CDD" id="cd04164">
    <property type="entry name" value="trmE"/>
    <property type="match status" value="1"/>
</dbReference>
<feature type="binding site" evidence="6">
    <location>
        <position position="251"/>
    </location>
    <ligand>
        <name>Mg(2+)</name>
        <dbReference type="ChEBI" id="CHEBI:18420"/>
    </ligand>
</feature>
<dbReference type="PANTHER" id="PTHR42714:SF2">
    <property type="entry name" value="TRNA MODIFICATION GTPASE GTPBP3, MITOCHONDRIAL"/>
    <property type="match status" value="1"/>
</dbReference>
<keyword evidence="4 6" id="KW-0630">Potassium</keyword>
<dbReference type="SUPFAM" id="SSF116878">
    <property type="entry name" value="TrmE connector domain"/>
    <property type="match status" value="1"/>
</dbReference>
<comment type="subcellular location">
    <subcellularLocation>
        <location evidence="6">Cytoplasm</location>
    </subcellularLocation>
</comment>
<evidence type="ECO:0000313" key="9">
    <source>
        <dbReference type="EMBL" id="NYZ20227.1"/>
    </source>
</evidence>
<keyword evidence="2 6" id="KW-0819">tRNA processing</keyword>
<comment type="subunit">
    <text evidence="6">Homodimer. Heterotetramer of two MnmE and two MnmG subunits.</text>
</comment>
<comment type="cofactor">
    <cofactor evidence="6">
        <name>K(+)</name>
        <dbReference type="ChEBI" id="CHEBI:29103"/>
    </cofactor>
    <text evidence="6">Binds 1 potassium ion per subunit.</text>
</comment>
<evidence type="ECO:0000256" key="1">
    <source>
        <dbReference type="ARBA" id="ARBA00011043"/>
    </source>
</evidence>
<keyword evidence="6" id="KW-0378">Hydrolase</keyword>
<feature type="domain" description="TrmE-type G" evidence="8">
    <location>
        <begin position="216"/>
        <end position="368"/>
    </location>
</feature>
<proteinExistence type="inferred from homology"/>
<keyword evidence="3 6" id="KW-0547">Nucleotide-binding</keyword>
<dbReference type="InterPro" id="IPR006073">
    <property type="entry name" value="GTP-bd"/>
</dbReference>
<dbReference type="PRINTS" id="PR00326">
    <property type="entry name" value="GTP1OBG"/>
</dbReference>
<feature type="binding site" evidence="6">
    <location>
        <begin position="245"/>
        <end position="251"/>
    </location>
    <ligand>
        <name>GTP</name>
        <dbReference type="ChEBI" id="CHEBI:37565"/>
    </ligand>
</feature>
<dbReference type="HAMAP" id="MF_00379">
    <property type="entry name" value="GTPase_MnmE"/>
    <property type="match status" value="1"/>
</dbReference>